<evidence type="ECO:0000313" key="3">
    <source>
        <dbReference type="Proteomes" id="UP000199416"/>
    </source>
</evidence>
<dbReference type="RefSeq" id="WP_091368738.1">
    <property type="nucleotide sequence ID" value="NZ_FMZF01000008.1"/>
</dbReference>
<keyword evidence="3" id="KW-1185">Reference proteome</keyword>
<dbReference type="Proteomes" id="UP000199416">
    <property type="component" value="Unassembled WGS sequence"/>
</dbReference>
<evidence type="ECO:0000256" key="1">
    <source>
        <dbReference type="SAM" id="MobiDB-lite"/>
    </source>
</evidence>
<dbReference type="EMBL" id="FMZF01000008">
    <property type="protein sequence ID" value="SDD47218.1"/>
    <property type="molecule type" value="Genomic_DNA"/>
</dbReference>
<evidence type="ECO:0008006" key="4">
    <source>
        <dbReference type="Google" id="ProtNLM"/>
    </source>
</evidence>
<feature type="region of interest" description="Disordered" evidence="1">
    <location>
        <begin position="96"/>
        <end position="131"/>
    </location>
</feature>
<proteinExistence type="predicted"/>
<reference evidence="3" key="1">
    <citation type="submission" date="2016-10" db="EMBL/GenBank/DDBJ databases">
        <authorList>
            <person name="Varghese N."/>
            <person name="Submissions S."/>
        </authorList>
    </citation>
    <scope>NUCLEOTIDE SEQUENCE [LARGE SCALE GENOMIC DNA]</scope>
    <source>
        <strain evidence="3">DSM 45421</strain>
    </source>
</reference>
<organism evidence="2 3">
    <name type="scientific">Geodermatophilus telluris</name>
    <dbReference type="NCBI Taxonomy" id="1190417"/>
    <lineage>
        <taxon>Bacteria</taxon>
        <taxon>Bacillati</taxon>
        <taxon>Actinomycetota</taxon>
        <taxon>Actinomycetes</taxon>
        <taxon>Geodermatophilales</taxon>
        <taxon>Geodermatophilaceae</taxon>
        <taxon>Geodermatophilus</taxon>
    </lineage>
</organism>
<dbReference type="AlphaFoldDB" id="A0A1G6V105"/>
<dbReference type="InterPro" id="IPR029058">
    <property type="entry name" value="AB_hydrolase_fold"/>
</dbReference>
<evidence type="ECO:0000313" key="2">
    <source>
        <dbReference type="EMBL" id="SDD47218.1"/>
    </source>
</evidence>
<gene>
    <name evidence="2" type="ORF">SAMN05660690_4298</name>
</gene>
<sequence length="467" mass="48518">MDRVAGRPFWRLHFTGDGGLARGAAEDLLRRVADEGVTDLVVLCHGWNTGPDDAEDLYGSLGPLVARQAARAEGLGRVGLVGVHWPAIWWPDGPGAAARPHGSGDALSPGDALSTGDGPGDEPGSPAEVPGPVLAAALRPAFEGEEQRSALDRLGALIEEGEAAAASGVEPDAAQRARLAEFSALLTRLLPADPTPEEDAGERDFLDRGDDPEAYVELARAFGSVPEGGAAQGAGDVFRTVWRGARDGLRVFSYYTMKSRAGVVGARGLAPVLVRLHATEALAAVRVHLVGHSFGARLVSFALQGIPSADASPVASLVLVQGAFSHFSFATARGNPFGRQGALQPCADRVHGPLVATFSAFDWAVGRWYPKASALARQDNQADPDVSRWGALGSGGFRAVRPLESVDMLAPGRPYPFTAGSYYAVDGSGVIADRRQSAFAGAHSDIRHPEVAWLVAAAAAAGARAAG</sequence>
<dbReference type="OrthoDB" id="280053at2"/>
<accession>A0A1G6V105</accession>
<dbReference type="SUPFAM" id="SSF53474">
    <property type="entry name" value="alpha/beta-Hydrolases"/>
    <property type="match status" value="1"/>
</dbReference>
<protein>
    <recommendedName>
        <fullName evidence="4">Serine-threonine protein kinase</fullName>
    </recommendedName>
</protein>
<dbReference type="STRING" id="1190417.SAMN05660690_4298"/>
<name>A0A1G6V105_9ACTN</name>